<dbReference type="EMBL" id="JAUJEB010000001">
    <property type="protein sequence ID" value="MDN5211265.1"/>
    <property type="molecule type" value="Genomic_DNA"/>
</dbReference>
<accession>A0ABT8L375</accession>
<sequence length="513" mass="58718">MGKRRSIHLFWNSGTILLATFIVSSYLFNFSTSTWRDELILLTLPVLMVLYFFGRKYFIKPIFQIQYGLSDVDGDSFSKVIEATQTVEFKEISQAINSIKKNVINASKFIESVEGGQLDITYSEDEESDNKVHDPLKGALVSMSAKMQEIAEEDKERNWIAEGLAKFIDLMRADNEDLKGLCNKIISNLVGYTGANQGGLFVLKREEEGNKESETWLELMACYAYSHRKYLEKRIEIGEGMLGQAFLEKETVHLKVVPDDYINITSGLGEAPPKNILIVPLKTNEEVYGLVELASFTEFQPYKIDFIERLGENIAATISSVQVNERTNNLLKDTQQQTEELRAQEEEMRQNQEEMKATQEAVERKQKELEISEKKSTAIFENSNDAILVGNKNGQINALNSSAKALFKVNDLDTYGNSNTLLIQQFIKKFDTEKPDFFFQKRRRTKAINTVQTQINVEVYMTKEDLGGELNYIMYVRDISKEVEKEHQIAQNLMYLDEMKAELKALKTQDQKS</sequence>
<reference evidence="4" key="1">
    <citation type="submission" date="2023-06" db="EMBL/GenBank/DDBJ databases">
        <title>Genomic of Agaribacillus aureum.</title>
        <authorList>
            <person name="Wang G."/>
        </authorList>
    </citation>
    <scope>NUCLEOTIDE SEQUENCE</scope>
    <source>
        <strain evidence="4">BMA12</strain>
    </source>
</reference>
<dbReference type="InterPro" id="IPR035965">
    <property type="entry name" value="PAS-like_dom_sf"/>
</dbReference>
<dbReference type="Gene3D" id="3.30.450.40">
    <property type="match status" value="1"/>
</dbReference>
<organism evidence="4 5">
    <name type="scientific">Agaribacillus aureus</name>
    <dbReference type="NCBI Taxonomy" id="3051825"/>
    <lineage>
        <taxon>Bacteria</taxon>
        <taxon>Pseudomonadati</taxon>
        <taxon>Bacteroidota</taxon>
        <taxon>Cytophagia</taxon>
        <taxon>Cytophagales</taxon>
        <taxon>Splendidivirgaceae</taxon>
        <taxon>Agaribacillus</taxon>
    </lineage>
</organism>
<feature type="transmembrane region" description="Helical" evidence="2">
    <location>
        <begin position="9"/>
        <end position="28"/>
    </location>
</feature>
<feature type="domain" description="GAF" evidence="3">
    <location>
        <begin position="177"/>
        <end position="328"/>
    </location>
</feature>
<feature type="coiled-coil region" evidence="1">
    <location>
        <begin position="324"/>
        <end position="375"/>
    </location>
</feature>
<dbReference type="SUPFAM" id="SSF55785">
    <property type="entry name" value="PYP-like sensor domain (PAS domain)"/>
    <property type="match status" value="1"/>
</dbReference>
<evidence type="ECO:0000259" key="3">
    <source>
        <dbReference type="SMART" id="SM00065"/>
    </source>
</evidence>
<protein>
    <submittedName>
        <fullName evidence="4">GAF domain-containing protein</fullName>
    </submittedName>
</protein>
<dbReference type="Pfam" id="PF13185">
    <property type="entry name" value="GAF_2"/>
    <property type="match status" value="1"/>
</dbReference>
<dbReference type="InterPro" id="IPR003018">
    <property type="entry name" value="GAF"/>
</dbReference>
<keyword evidence="2" id="KW-0472">Membrane</keyword>
<name>A0ABT8L375_9BACT</name>
<dbReference type="InterPro" id="IPR029016">
    <property type="entry name" value="GAF-like_dom_sf"/>
</dbReference>
<dbReference type="RefSeq" id="WP_346756600.1">
    <property type="nucleotide sequence ID" value="NZ_JAUJEB010000001.1"/>
</dbReference>
<keyword evidence="5" id="KW-1185">Reference proteome</keyword>
<evidence type="ECO:0000313" key="4">
    <source>
        <dbReference type="EMBL" id="MDN5211265.1"/>
    </source>
</evidence>
<keyword evidence="1" id="KW-0175">Coiled coil</keyword>
<dbReference type="Gene3D" id="3.30.450.20">
    <property type="entry name" value="PAS domain"/>
    <property type="match status" value="1"/>
</dbReference>
<comment type="caution">
    <text evidence="4">The sequence shown here is derived from an EMBL/GenBank/DDBJ whole genome shotgun (WGS) entry which is preliminary data.</text>
</comment>
<evidence type="ECO:0000256" key="1">
    <source>
        <dbReference type="SAM" id="Coils"/>
    </source>
</evidence>
<keyword evidence="2" id="KW-0812">Transmembrane</keyword>
<gene>
    <name evidence="4" type="ORF">QQ020_04360</name>
</gene>
<dbReference type="SUPFAM" id="SSF55781">
    <property type="entry name" value="GAF domain-like"/>
    <property type="match status" value="1"/>
</dbReference>
<keyword evidence="2" id="KW-1133">Transmembrane helix</keyword>
<dbReference type="Proteomes" id="UP001172083">
    <property type="component" value="Unassembled WGS sequence"/>
</dbReference>
<evidence type="ECO:0000313" key="5">
    <source>
        <dbReference type="Proteomes" id="UP001172083"/>
    </source>
</evidence>
<dbReference type="SMART" id="SM00065">
    <property type="entry name" value="GAF"/>
    <property type="match status" value="1"/>
</dbReference>
<proteinExistence type="predicted"/>
<evidence type="ECO:0000256" key="2">
    <source>
        <dbReference type="SAM" id="Phobius"/>
    </source>
</evidence>
<feature type="transmembrane region" description="Helical" evidence="2">
    <location>
        <begin position="40"/>
        <end position="58"/>
    </location>
</feature>